<feature type="region of interest" description="Disordered" evidence="1">
    <location>
        <begin position="711"/>
        <end position="732"/>
    </location>
</feature>
<feature type="compositionally biased region" description="Basic residues" evidence="1">
    <location>
        <begin position="21"/>
        <end position="34"/>
    </location>
</feature>
<protein>
    <submittedName>
        <fullName evidence="4">Uncharacterized protein</fullName>
    </submittedName>
</protein>
<feature type="domain" description="DUF668" evidence="2">
    <location>
        <begin position="349"/>
        <end position="434"/>
    </location>
</feature>
<dbReference type="PANTHER" id="PTHR31730:SF18">
    <property type="entry name" value="PROTEIN PSK SIMULATOR 2"/>
    <property type="match status" value="1"/>
</dbReference>
<dbReference type="InterPro" id="IPR045021">
    <property type="entry name" value="PSI1/2/3"/>
</dbReference>
<dbReference type="InterPro" id="IPR007700">
    <property type="entry name" value="DUF668"/>
</dbReference>
<dbReference type="Pfam" id="PF11961">
    <property type="entry name" value="DUF3475"/>
    <property type="match status" value="1"/>
</dbReference>
<organism evidence="4 5">
    <name type="scientific">Protea cynaroides</name>
    <dbReference type="NCBI Taxonomy" id="273540"/>
    <lineage>
        <taxon>Eukaryota</taxon>
        <taxon>Viridiplantae</taxon>
        <taxon>Streptophyta</taxon>
        <taxon>Embryophyta</taxon>
        <taxon>Tracheophyta</taxon>
        <taxon>Spermatophyta</taxon>
        <taxon>Magnoliopsida</taxon>
        <taxon>Proteales</taxon>
        <taxon>Proteaceae</taxon>
        <taxon>Protea</taxon>
    </lineage>
</organism>
<dbReference type="Pfam" id="PF05003">
    <property type="entry name" value="DUF668"/>
    <property type="match status" value="1"/>
</dbReference>
<dbReference type="PANTHER" id="PTHR31730">
    <property type="entry name" value="OS01G0873900 PROTEIN"/>
    <property type="match status" value="1"/>
</dbReference>
<sequence>MGGICSSESSITDEEDDFNYPKKRKRGKSSRKQTKNVPSFSDVDGYEMVPPKRDPAKLPLSLSGELKPSSPARTASSKVLQMSSILRRAGVGQGRAGKVLATMTSSMSNLNVSTGYVSGRTSRKNKISILAFEVANTIVKGANILQSLSKGNIQFLKKEILHSEGVQRLISTDLEELLSIAAADKREEFDVFSREVIRFGNLCKDTQWHNLGLYFKKLDSETSTHGKIKEEVEMTMQELTILALNTAELYHELNALDRSEKDYRRKMEELESLHITQRGKNLMILQSELKHRRKLVRSLEKKSLWSKNFEEVMGNLVGIVTFINQEIMETFGNNGTELISKDAFKKSERLGVCGLALHYGDIISQIDSFVARPSSLPPNARDTLYHVLPSSVKAVLRSRLQSFQAKEELTIAQIKDEMEKILRWLVLVAANTIKAHKGFGWVGEWANTSCKFNKSTSADSNEFNKRTSAPNNLLRLQTLYHADREKTDQCIIELITWLHRLISCVRPRDCRFKPLFPVQSPTHNALFLRRGTQRGSLQVHNNAKINSKVLFLQPETRHSLSPVHNNGKIKSNASLLHPETHQSSSSVCGNGNVNGEALLLQPKIHCNSCSVNNNGQSNSKVPLQLLRPETQKCSSPVNDNGKTNRLALLEVHNYSETNIKTQFLQPENQEGSPLVHNIRKNDKAVKFSQEDRDMLEKVKWRRLVPRISKSQELDAGKKKGKEGLRLTKSTGSSPLSLVHRKTLRLPGLAFDLMSGLKC</sequence>
<accession>A0A9Q0K9G8</accession>
<dbReference type="GO" id="GO:0045927">
    <property type="term" value="P:positive regulation of growth"/>
    <property type="evidence" value="ECO:0007669"/>
    <property type="project" value="InterPro"/>
</dbReference>
<evidence type="ECO:0000313" key="4">
    <source>
        <dbReference type="EMBL" id="KAJ4966348.1"/>
    </source>
</evidence>
<dbReference type="InterPro" id="IPR021864">
    <property type="entry name" value="DUF3475"/>
</dbReference>
<feature type="region of interest" description="Disordered" evidence="1">
    <location>
        <begin position="1"/>
        <end position="78"/>
    </location>
</feature>
<dbReference type="OrthoDB" id="2020544at2759"/>
<comment type="caution">
    <text evidence="4">The sequence shown here is derived from an EMBL/GenBank/DDBJ whole genome shotgun (WGS) entry which is preliminary data.</text>
</comment>
<feature type="compositionally biased region" description="Low complexity" evidence="1">
    <location>
        <begin position="1"/>
        <end position="10"/>
    </location>
</feature>
<evidence type="ECO:0000313" key="5">
    <source>
        <dbReference type="Proteomes" id="UP001141806"/>
    </source>
</evidence>
<dbReference type="EMBL" id="JAMYWD010000007">
    <property type="protein sequence ID" value="KAJ4966348.1"/>
    <property type="molecule type" value="Genomic_DNA"/>
</dbReference>
<name>A0A9Q0K9G8_9MAGN</name>
<keyword evidence="5" id="KW-1185">Reference proteome</keyword>
<dbReference type="AlphaFoldDB" id="A0A9Q0K9G8"/>
<feature type="compositionally biased region" description="Basic and acidic residues" evidence="1">
    <location>
        <begin position="711"/>
        <end position="725"/>
    </location>
</feature>
<evidence type="ECO:0000259" key="2">
    <source>
        <dbReference type="Pfam" id="PF05003"/>
    </source>
</evidence>
<dbReference type="Proteomes" id="UP001141806">
    <property type="component" value="Unassembled WGS sequence"/>
</dbReference>
<proteinExistence type="predicted"/>
<evidence type="ECO:0000256" key="1">
    <source>
        <dbReference type="SAM" id="MobiDB-lite"/>
    </source>
</evidence>
<evidence type="ECO:0000259" key="3">
    <source>
        <dbReference type="Pfam" id="PF11961"/>
    </source>
</evidence>
<feature type="domain" description="DUF3475" evidence="3">
    <location>
        <begin position="129"/>
        <end position="185"/>
    </location>
</feature>
<gene>
    <name evidence="4" type="ORF">NE237_018197</name>
</gene>
<reference evidence="4" key="1">
    <citation type="journal article" date="2023" name="Plant J.">
        <title>The genome of the king protea, Protea cynaroides.</title>
        <authorList>
            <person name="Chang J."/>
            <person name="Duong T.A."/>
            <person name="Schoeman C."/>
            <person name="Ma X."/>
            <person name="Roodt D."/>
            <person name="Barker N."/>
            <person name="Li Z."/>
            <person name="Van de Peer Y."/>
            <person name="Mizrachi E."/>
        </authorList>
    </citation>
    <scope>NUCLEOTIDE SEQUENCE</scope>
    <source>
        <tissue evidence="4">Young leaves</tissue>
    </source>
</reference>